<evidence type="ECO:0000313" key="1">
    <source>
        <dbReference type="EMBL" id="MBE1486623.1"/>
    </source>
</evidence>
<dbReference type="AlphaFoldDB" id="A0A927M758"/>
<gene>
    <name evidence="1" type="ORF">H4W31_002261</name>
</gene>
<name>A0A927M758_9ACTN</name>
<protein>
    <submittedName>
        <fullName evidence="1">Uncharacterized protein</fullName>
    </submittedName>
</protein>
<dbReference type="Proteomes" id="UP000649753">
    <property type="component" value="Unassembled WGS sequence"/>
</dbReference>
<comment type="caution">
    <text evidence="1">The sequence shown here is derived from an EMBL/GenBank/DDBJ whole genome shotgun (WGS) entry which is preliminary data.</text>
</comment>
<keyword evidence="2" id="KW-1185">Reference proteome</keyword>
<dbReference type="EMBL" id="JADBEB010000001">
    <property type="protein sequence ID" value="MBE1486623.1"/>
    <property type="molecule type" value="Genomic_DNA"/>
</dbReference>
<dbReference type="RefSeq" id="WP_225945482.1">
    <property type="nucleotide sequence ID" value="NZ_JADBEB010000001.1"/>
</dbReference>
<organism evidence="1 2">
    <name type="scientific">Plantactinospora soyae</name>
    <dbReference type="NCBI Taxonomy" id="1544732"/>
    <lineage>
        <taxon>Bacteria</taxon>
        <taxon>Bacillati</taxon>
        <taxon>Actinomycetota</taxon>
        <taxon>Actinomycetes</taxon>
        <taxon>Micromonosporales</taxon>
        <taxon>Micromonosporaceae</taxon>
        <taxon>Plantactinospora</taxon>
    </lineage>
</organism>
<accession>A0A927M758</accession>
<proteinExistence type="predicted"/>
<sequence>MTWVDTPYCVHNSDVDGSLSPGFSSPDLIRSRISLAIRYPEKVYAYLRRLADELDHLVRAESTARAEAELASQELRQWRIRHHRCWFVEPGRRTPNRGPW</sequence>
<evidence type="ECO:0000313" key="2">
    <source>
        <dbReference type="Proteomes" id="UP000649753"/>
    </source>
</evidence>
<reference evidence="1" key="1">
    <citation type="submission" date="2020-10" db="EMBL/GenBank/DDBJ databases">
        <title>Sequencing the genomes of 1000 actinobacteria strains.</title>
        <authorList>
            <person name="Klenk H.-P."/>
        </authorList>
    </citation>
    <scope>NUCLEOTIDE SEQUENCE</scope>
    <source>
        <strain evidence="1">DSM 46832</strain>
    </source>
</reference>